<reference evidence="2" key="1">
    <citation type="journal article" date="2007" name="PLoS ONE">
        <title>The first genome sequence of an elite grapevine cultivar (Pinot noir Vitis vinifera L.): coping with a highly heterozygous genome.</title>
        <authorList>
            <person name="Velasco R."/>
            <person name="Zharkikh A."/>
            <person name="Troggio M."/>
            <person name="Cartwright D.A."/>
            <person name="Cestaro A."/>
            <person name="Pruss D."/>
            <person name="Pindo M."/>
            <person name="FitzGerald L.M."/>
            <person name="Vezzulli S."/>
            <person name="Reid J."/>
            <person name="Malacarne G."/>
            <person name="Iliev D."/>
            <person name="Coppola G."/>
            <person name="Wardell B."/>
            <person name="Micheletti D."/>
            <person name="Macalma T."/>
            <person name="Facci M."/>
            <person name="Mitchell J.T."/>
            <person name="Perazzolli M."/>
            <person name="Eldredge G."/>
            <person name="Gatto P."/>
            <person name="Oyzerski R."/>
            <person name="Moretto M."/>
            <person name="Gutin N."/>
            <person name="Stefanini M."/>
            <person name="Chen Y."/>
            <person name="Segala C."/>
            <person name="Davenport C."/>
            <person name="Dematte L."/>
            <person name="Mraz A."/>
            <person name="Battilana J."/>
            <person name="Stormo K."/>
            <person name="Costa F."/>
            <person name="Tao Q."/>
            <person name="Si-Ammour A."/>
            <person name="Harkins T."/>
            <person name="Lackey A."/>
            <person name="Perbost C."/>
            <person name="Taillon B."/>
            <person name="Stella A."/>
            <person name="Solovyev V."/>
            <person name="Fawcett J.A."/>
            <person name="Sterck L."/>
            <person name="Vandepoele K."/>
            <person name="Grando S.M."/>
            <person name="Toppo S."/>
            <person name="Moser C."/>
            <person name="Lanchbury J."/>
            <person name="Bogden R."/>
            <person name="Skolnick M."/>
            <person name="Sgaramella V."/>
            <person name="Bhatnagar S.K."/>
            <person name="Fontana P."/>
            <person name="Gutin A."/>
            <person name="Van de Peer Y."/>
            <person name="Salamini F."/>
            <person name="Viola R."/>
        </authorList>
    </citation>
    <scope>NUCLEOTIDE SEQUENCE</scope>
</reference>
<dbReference type="AlphaFoldDB" id="A5B175"/>
<evidence type="ECO:0000313" key="2">
    <source>
        <dbReference type="EMBL" id="CAN63044.1"/>
    </source>
</evidence>
<accession>A5B175</accession>
<protein>
    <submittedName>
        <fullName evidence="2">Uncharacterized protein</fullName>
    </submittedName>
</protein>
<dbReference type="EMBL" id="AM443058">
    <property type="protein sequence ID" value="CAN63044.1"/>
    <property type="molecule type" value="Genomic_DNA"/>
</dbReference>
<name>A5B175_VITVI</name>
<feature type="region of interest" description="Disordered" evidence="1">
    <location>
        <begin position="121"/>
        <end position="141"/>
    </location>
</feature>
<gene>
    <name evidence="2" type="ORF">VITISV_031497</name>
</gene>
<feature type="region of interest" description="Disordered" evidence="1">
    <location>
        <begin position="76"/>
        <end position="101"/>
    </location>
</feature>
<proteinExistence type="predicted"/>
<sequence>MDFYPWEFESFTTMDWHLWAFLLHHHYHIFNQVSLSQRATCHILSGHKESTSLFEAVCIQPSPDVSHLESYPANVPPSPECLTSGNPIRPTSPPSPDVSHPESYPANFPIRMSRIRNSCLTDIPPPPDASHPKSYPAEVSPSPDVSHPEFCPSPFHLIWMSRIRNFCPAAIPPYPNVSHPESCPPPFYHFRMSHIRNSIRPTFHLLRMSLIRNFVRPTFNLLRISHVQRLTPDGRGDDSTSPVRHVRILIL</sequence>
<organism evidence="2">
    <name type="scientific">Vitis vinifera</name>
    <name type="common">Grape</name>
    <dbReference type="NCBI Taxonomy" id="29760"/>
    <lineage>
        <taxon>Eukaryota</taxon>
        <taxon>Viridiplantae</taxon>
        <taxon>Streptophyta</taxon>
        <taxon>Embryophyta</taxon>
        <taxon>Tracheophyta</taxon>
        <taxon>Spermatophyta</taxon>
        <taxon>Magnoliopsida</taxon>
        <taxon>eudicotyledons</taxon>
        <taxon>Gunneridae</taxon>
        <taxon>Pentapetalae</taxon>
        <taxon>rosids</taxon>
        <taxon>Vitales</taxon>
        <taxon>Vitaceae</taxon>
        <taxon>Viteae</taxon>
        <taxon>Vitis</taxon>
    </lineage>
</organism>
<evidence type="ECO:0000256" key="1">
    <source>
        <dbReference type="SAM" id="MobiDB-lite"/>
    </source>
</evidence>